<dbReference type="CDD" id="cd03023">
    <property type="entry name" value="DsbA_Com1_like"/>
    <property type="match status" value="1"/>
</dbReference>
<dbReference type="Pfam" id="PF18312">
    <property type="entry name" value="ScsC_N"/>
    <property type="match status" value="1"/>
</dbReference>
<dbReference type="Gene3D" id="3.40.30.10">
    <property type="entry name" value="Glutaredoxin"/>
    <property type="match status" value="1"/>
</dbReference>
<evidence type="ECO:0000256" key="1">
    <source>
        <dbReference type="ARBA" id="ARBA00022729"/>
    </source>
</evidence>
<dbReference type="InterPro" id="IPR041205">
    <property type="entry name" value="ScsC_N"/>
</dbReference>
<evidence type="ECO:0000259" key="6">
    <source>
        <dbReference type="PROSITE" id="PS51352"/>
    </source>
</evidence>
<keyword evidence="4" id="KW-0676">Redox-active center</keyword>
<dbReference type="GO" id="GO:0016853">
    <property type="term" value="F:isomerase activity"/>
    <property type="evidence" value="ECO:0007669"/>
    <property type="project" value="UniProtKB-KW"/>
</dbReference>
<dbReference type="InterPro" id="IPR036249">
    <property type="entry name" value="Thioredoxin-like_sf"/>
</dbReference>
<sequence>MRMRPILAGAVTASLLVPLVWGSSPSTALAAEALSEDQKAAVRALVRDTLLDNPEIIAEALEVYQERQAAEQAARSRAAIAEHHDTLIEADADDVLGNPDGDVTIVEFSDYQCGYCKRVFPELLSVIESDGNVRLVIRELPILGPESVLAARAAVASREQGLYPEFHKALMSLKGGVSEAAVMQVAAEAGLDVDALRMDMADPDLDETFSRNISLAQALGISGTPAFVIGPELVPGALSRERLTDLIEAARSE</sequence>
<evidence type="ECO:0000256" key="5">
    <source>
        <dbReference type="SAM" id="SignalP"/>
    </source>
</evidence>
<dbReference type="PANTHER" id="PTHR13887">
    <property type="entry name" value="GLUTATHIONE S-TRANSFERASE KAPPA"/>
    <property type="match status" value="1"/>
</dbReference>
<dbReference type="PANTHER" id="PTHR13887:SF14">
    <property type="entry name" value="DISULFIDE BOND FORMATION PROTEIN D"/>
    <property type="match status" value="1"/>
</dbReference>
<evidence type="ECO:0000256" key="2">
    <source>
        <dbReference type="ARBA" id="ARBA00023002"/>
    </source>
</evidence>
<feature type="signal peptide" evidence="5">
    <location>
        <begin position="1"/>
        <end position="30"/>
    </location>
</feature>
<keyword evidence="8" id="KW-1185">Reference proteome</keyword>
<evidence type="ECO:0000256" key="3">
    <source>
        <dbReference type="ARBA" id="ARBA00023157"/>
    </source>
</evidence>
<gene>
    <name evidence="7" type="ORF">SAMN05421720_102179</name>
</gene>
<feature type="chain" id="PRO_5011775317" evidence="5">
    <location>
        <begin position="31"/>
        <end position="253"/>
    </location>
</feature>
<evidence type="ECO:0000313" key="7">
    <source>
        <dbReference type="EMBL" id="SDD95463.1"/>
    </source>
</evidence>
<keyword evidence="3" id="KW-1015">Disulfide bond</keyword>
<dbReference type="AlphaFoldDB" id="A0A1G6YZH1"/>
<dbReference type="STRING" id="69960.SAMN05421720_102179"/>
<dbReference type="Pfam" id="PF01323">
    <property type="entry name" value="DSBA"/>
    <property type="match status" value="1"/>
</dbReference>
<dbReference type="PROSITE" id="PS51352">
    <property type="entry name" value="THIOREDOXIN_2"/>
    <property type="match status" value="1"/>
</dbReference>
<keyword evidence="2" id="KW-0560">Oxidoreductase</keyword>
<evidence type="ECO:0000256" key="4">
    <source>
        <dbReference type="ARBA" id="ARBA00023284"/>
    </source>
</evidence>
<dbReference type="GO" id="GO:0016491">
    <property type="term" value="F:oxidoreductase activity"/>
    <property type="evidence" value="ECO:0007669"/>
    <property type="project" value="UniProtKB-KW"/>
</dbReference>
<accession>A0A1G6YZH1</accession>
<dbReference type="SUPFAM" id="SSF52833">
    <property type="entry name" value="Thioredoxin-like"/>
    <property type="match status" value="1"/>
</dbReference>
<evidence type="ECO:0000313" key="8">
    <source>
        <dbReference type="Proteomes" id="UP000199412"/>
    </source>
</evidence>
<reference evidence="7 8" key="1">
    <citation type="submission" date="2016-10" db="EMBL/GenBank/DDBJ databases">
        <authorList>
            <person name="de Groot N.N."/>
        </authorList>
    </citation>
    <scope>NUCLEOTIDE SEQUENCE [LARGE SCALE GENOMIC DNA]</scope>
    <source>
        <strain evidence="7 8">ATCC 700224</strain>
    </source>
</reference>
<dbReference type="Proteomes" id="UP000199412">
    <property type="component" value="Unassembled WGS sequence"/>
</dbReference>
<proteinExistence type="predicted"/>
<dbReference type="RefSeq" id="WP_218128289.1">
    <property type="nucleotide sequence ID" value="NZ_FNAP01000002.1"/>
</dbReference>
<protein>
    <submittedName>
        <fullName evidence="7">Protein-disulfide isomerase</fullName>
    </submittedName>
</protein>
<organism evidence="7 8">
    <name type="scientific">Rhodospira trueperi</name>
    <dbReference type="NCBI Taxonomy" id="69960"/>
    <lineage>
        <taxon>Bacteria</taxon>
        <taxon>Pseudomonadati</taxon>
        <taxon>Pseudomonadota</taxon>
        <taxon>Alphaproteobacteria</taxon>
        <taxon>Rhodospirillales</taxon>
        <taxon>Rhodospirillaceae</taxon>
        <taxon>Rhodospira</taxon>
    </lineage>
</organism>
<feature type="domain" description="Thioredoxin" evidence="6">
    <location>
        <begin position="34"/>
        <end position="252"/>
    </location>
</feature>
<name>A0A1G6YZH1_9PROT</name>
<dbReference type="InterPro" id="IPR013766">
    <property type="entry name" value="Thioredoxin_domain"/>
</dbReference>
<dbReference type="InterPro" id="IPR001853">
    <property type="entry name" value="DSBA-like_thioredoxin_dom"/>
</dbReference>
<keyword evidence="1 5" id="KW-0732">Signal</keyword>
<dbReference type="EMBL" id="FNAP01000002">
    <property type="protein sequence ID" value="SDD95463.1"/>
    <property type="molecule type" value="Genomic_DNA"/>
</dbReference>
<keyword evidence="7" id="KW-0413">Isomerase</keyword>